<gene>
    <name evidence="1" type="ORF">SMAX5B_000577</name>
</gene>
<dbReference type="Proteomes" id="UP000246464">
    <property type="component" value="Chromosome 20"/>
</dbReference>
<dbReference type="EMBL" id="CP026262">
    <property type="protein sequence ID" value="AWP19543.1"/>
    <property type="molecule type" value="Genomic_DNA"/>
</dbReference>
<protein>
    <submittedName>
        <fullName evidence="1">Uncharacterized protein</fullName>
    </submittedName>
</protein>
<accession>A0A2U9CTT0</accession>
<sequence>MSLHCDDVKAGRECVIKGVGIYMGEDPENLVREYVGLDENAINEAIEDTTIGVYVVKEDASSDEPEDIRVVLEGMKV</sequence>
<name>A0A2U9CTT0_SCOMX</name>
<evidence type="ECO:0000313" key="1">
    <source>
        <dbReference type="EMBL" id="AWP19543.1"/>
    </source>
</evidence>
<organism evidence="1 2">
    <name type="scientific">Scophthalmus maximus</name>
    <name type="common">Turbot</name>
    <name type="synonym">Psetta maxima</name>
    <dbReference type="NCBI Taxonomy" id="52904"/>
    <lineage>
        <taxon>Eukaryota</taxon>
        <taxon>Metazoa</taxon>
        <taxon>Chordata</taxon>
        <taxon>Craniata</taxon>
        <taxon>Vertebrata</taxon>
        <taxon>Euteleostomi</taxon>
        <taxon>Actinopterygii</taxon>
        <taxon>Neopterygii</taxon>
        <taxon>Teleostei</taxon>
        <taxon>Neoteleostei</taxon>
        <taxon>Acanthomorphata</taxon>
        <taxon>Carangaria</taxon>
        <taxon>Pleuronectiformes</taxon>
        <taxon>Pleuronectoidei</taxon>
        <taxon>Scophthalmidae</taxon>
        <taxon>Scophthalmus</taxon>
    </lineage>
</organism>
<keyword evidence="2" id="KW-1185">Reference proteome</keyword>
<proteinExistence type="predicted"/>
<dbReference type="AlphaFoldDB" id="A0A2U9CTT0"/>
<evidence type="ECO:0000313" key="2">
    <source>
        <dbReference type="Proteomes" id="UP000246464"/>
    </source>
</evidence>
<reference evidence="1 2" key="1">
    <citation type="submission" date="2017-12" db="EMBL/GenBank/DDBJ databases">
        <title>Integrating genomic resources of turbot (Scophthalmus maximus) in depth evaluation of genetic and physical mapping variation across individuals.</title>
        <authorList>
            <person name="Martinez P."/>
        </authorList>
    </citation>
    <scope>NUCLEOTIDE SEQUENCE [LARGE SCALE GENOMIC DNA]</scope>
</reference>